<gene>
    <name evidence="1" type="ORF">Y1Q_0006776</name>
</gene>
<evidence type="ECO:0000313" key="2">
    <source>
        <dbReference type="Proteomes" id="UP000050525"/>
    </source>
</evidence>
<protein>
    <submittedName>
        <fullName evidence="1">Uncharacterized protein</fullName>
    </submittedName>
</protein>
<dbReference type="EMBL" id="AKHW03001651">
    <property type="protein sequence ID" value="KYO41268.1"/>
    <property type="molecule type" value="Genomic_DNA"/>
</dbReference>
<proteinExistence type="predicted"/>
<name>A0A151NWU5_ALLMI</name>
<reference evidence="1 2" key="1">
    <citation type="journal article" date="2012" name="Genome Biol.">
        <title>Sequencing three crocodilian genomes to illuminate the evolution of archosaurs and amniotes.</title>
        <authorList>
            <person name="St John J.A."/>
            <person name="Braun E.L."/>
            <person name="Isberg S.R."/>
            <person name="Miles L.G."/>
            <person name="Chong A.Y."/>
            <person name="Gongora J."/>
            <person name="Dalzell P."/>
            <person name="Moran C."/>
            <person name="Bed'hom B."/>
            <person name="Abzhanov A."/>
            <person name="Burgess S.C."/>
            <person name="Cooksey A.M."/>
            <person name="Castoe T.A."/>
            <person name="Crawford N.G."/>
            <person name="Densmore L.D."/>
            <person name="Drew J.C."/>
            <person name="Edwards S.V."/>
            <person name="Faircloth B.C."/>
            <person name="Fujita M.K."/>
            <person name="Greenwold M.J."/>
            <person name="Hoffmann F.G."/>
            <person name="Howard J.M."/>
            <person name="Iguchi T."/>
            <person name="Janes D.E."/>
            <person name="Khan S.Y."/>
            <person name="Kohno S."/>
            <person name="de Koning A.J."/>
            <person name="Lance S.L."/>
            <person name="McCarthy F.M."/>
            <person name="McCormack J.E."/>
            <person name="Merchant M.E."/>
            <person name="Peterson D.G."/>
            <person name="Pollock D.D."/>
            <person name="Pourmand N."/>
            <person name="Raney B.J."/>
            <person name="Roessler K.A."/>
            <person name="Sanford J.R."/>
            <person name="Sawyer R.H."/>
            <person name="Schmidt C.J."/>
            <person name="Triplett E.W."/>
            <person name="Tuberville T.D."/>
            <person name="Venegas-Anaya M."/>
            <person name="Howard J.T."/>
            <person name="Jarvis E.D."/>
            <person name="Guillette L.J.Jr."/>
            <person name="Glenn T.C."/>
            <person name="Green R.E."/>
            <person name="Ray D.A."/>
        </authorList>
    </citation>
    <scope>NUCLEOTIDE SEQUENCE [LARGE SCALE GENOMIC DNA]</scope>
    <source>
        <strain evidence="1">KSC_2009_1</strain>
    </source>
</reference>
<dbReference type="Proteomes" id="UP000050525">
    <property type="component" value="Unassembled WGS sequence"/>
</dbReference>
<comment type="caution">
    <text evidence="1">The sequence shown here is derived from an EMBL/GenBank/DDBJ whole genome shotgun (WGS) entry which is preliminary data.</text>
</comment>
<dbReference type="AlphaFoldDB" id="A0A151NWU5"/>
<evidence type="ECO:0000313" key="1">
    <source>
        <dbReference type="EMBL" id="KYO41268.1"/>
    </source>
</evidence>
<keyword evidence="2" id="KW-1185">Reference proteome</keyword>
<accession>A0A151NWU5</accession>
<organism evidence="1 2">
    <name type="scientific">Alligator mississippiensis</name>
    <name type="common">American alligator</name>
    <dbReference type="NCBI Taxonomy" id="8496"/>
    <lineage>
        <taxon>Eukaryota</taxon>
        <taxon>Metazoa</taxon>
        <taxon>Chordata</taxon>
        <taxon>Craniata</taxon>
        <taxon>Vertebrata</taxon>
        <taxon>Euteleostomi</taxon>
        <taxon>Archelosauria</taxon>
        <taxon>Archosauria</taxon>
        <taxon>Crocodylia</taxon>
        <taxon>Alligatoridae</taxon>
        <taxon>Alligatorinae</taxon>
        <taxon>Alligator</taxon>
    </lineage>
</organism>
<sequence>MIRQGNVYVHSYICTWPAHSLENSFHSSLQVQVELRQEVQEGGLDHPECLQPLFIISGVLDYLQPPVLSGPVDLEALGLEAQEGKGGTSSGILEPIISVPAGVQSAGWGPGDSCATVVALR</sequence>